<dbReference type="InterPro" id="IPR055469">
    <property type="entry name" value="DUF7041"/>
</dbReference>
<evidence type="ECO:0000313" key="2">
    <source>
        <dbReference type="EMBL" id="GBM71643.1"/>
    </source>
</evidence>
<reference evidence="2 3" key="1">
    <citation type="journal article" date="2019" name="Sci. Rep.">
        <title>Orb-weaving spider Araneus ventricosus genome elucidates the spidroin gene catalogue.</title>
        <authorList>
            <person name="Kono N."/>
            <person name="Nakamura H."/>
            <person name="Ohtoshi R."/>
            <person name="Moran D.A.P."/>
            <person name="Shinohara A."/>
            <person name="Yoshida Y."/>
            <person name="Fujiwara M."/>
            <person name="Mori M."/>
            <person name="Tomita M."/>
            <person name="Arakawa K."/>
        </authorList>
    </citation>
    <scope>NUCLEOTIDE SEQUENCE [LARGE SCALE GENOMIC DNA]</scope>
</reference>
<organism evidence="2 3">
    <name type="scientific">Araneus ventricosus</name>
    <name type="common">Orbweaver spider</name>
    <name type="synonym">Epeira ventricosa</name>
    <dbReference type="NCBI Taxonomy" id="182803"/>
    <lineage>
        <taxon>Eukaryota</taxon>
        <taxon>Metazoa</taxon>
        <taxon>Ecdysozoa</taxon>
        <taxon>Arthropoda</taxon>
        <taxon>Chelicerata</taxon>
        <taxon>Arachnida</taxon>
        <taxon>Araneae</taxon>
        <taxon>Araneomorphae</taxon>
        <taxon>Entelegynae</taxon>
        <taxon>Araneoidea</taxon>
        <taxon>Araneidae</taxon>
        <taxon>Araneus</taxon>
    </lineage>
</organism>
<dbReference type="PANTHER" id="PTHR33327">
    <property type="entry name" value="ENDONUCLEASE"/>
    <property type="match status" value="1"/>
</dbReference>
<dbReference type="PANTHER" id="PTHR33327:SF3">
    <property type="entry name" value="RNA-DIRECTED DNA POLYMERASE"/>
    <property type="match status" value="1"/>
</dbReference>
<dbReference type="Proteomes" id="UP000499080">
    <property type="component" value="Unassembled WGS sequence"/>
</dbReference>
<evidence type="ECO:0000313" key="3">
    <source>
        <dbReference type="Proteomes" id="UP000499080"/>
    </source>
</evidence>
<protein>
    <recommendedName>
        <fullName evidence="1">DUF7041 domain-containing protein</fullName>
    </recommendedName>
</protein>
<dbReference type="EMBL" id="BGPR01002325">
    <property type="protein sequence ID" value="GBM71643.1"/>
    <property type="molecule type" value="Genomic_DNA"/>
</dbReference>
<dbReference type="OrthoDB" id="10048650at2759"/>
<keyword evidence="3" id="KW-1185">Reference proteome</keyword>
<dbReference type="AlphaFoldDB" id="A0A4Y2I1W5"/>
<feature type="domain" description="DUF7041" evidence="1">
    <location>
        <begin position="16"/>
        <end position="76"/>
    </location>
</feature>
<evidence type="ECO:0000259" key="1">
    <source>
        <dbReference type="Pfam" id="PF23055"/>
    </source>
</evidence>
<comment type="caution">
    <text evidence="2">The sequence shown here is derived from an EMBL/GenBank/DDBJ whole genome shotgun (WGS) entry which is preliminary data.</text>
</comment>
<sequence>MTRSFGSFSSNHNSCAGISNDSTKFHSVLAALNSNVLSCVRDIVKSPPLLNAYSALKDGVLQQFAQSNSARLNLLLKDLQLGDKHRSHLLSEVLLQKKCRMIFCRHCGYSVYLLTCNRFCQSVKLHWMSLHSLRIKYTRCQDVT</sequence>
<accession>A0A4Y2I1W5</accession>
<proteinExistence type="predicted"/>
<dbReference type="Pfam" id="PF23055">
    <property type="entry name" value="DUF7041"/>
    <property type="match status" value="1"/>
</dbReference>
<name>A0A4Y2I1W5_ARAVE</name>
<gene>
    <name evidence="2" type="ORF">AVEN_269195_1</name>
</gene>